<dbReference type="Proteomes" id="UP001516400">
    <property type="component" value="Unassembled WGS sequence"/>
</dbReference>
<proteinExistence type="predicted"/>
<sequence>MNACQDELGEGKSIMKELDTNIDSCIHREEECLDERSRFSTKLNKCRIDKRRMKINCKDNLK</sequence>
<evidence type="ECO:0000313" key="2">
    <source>
        <dbReference type="Proteomes" id="UP001516400"/>
    </source>
</evidence>
<keyword evidence="2" id="KW-1185">Reference proteome</keyword>
<protein>
    <submittedName>
        <fullName evidence="1">Uncharacterized protein</fullName>
    </submittedName>
</protein>
<reference evidence="1 2" key="1">
    <citation type="journal article" date="2021" name="BMC Biol.">
        <title>Horizontally acquired antibacterial genes associated with adaptive radiation of ladybird beetles.</title>
        <authorList>
            <person name="Li H.S."/>
            <person name="Tang X.F."/>
            <person name="Huang Y.H."/>
            <person name="Xu Z.Y."/>
            <person name="Chen M.L."/>
            <person name="Du X.Y."/>
            <person name="Qiu B.Y."/>
            <person name="Chen P.T."/>
            <person name="Zhang W."/>
            <person name="Slipinski A."/>
            <person name="Escalona H.E."/>
            <person name="Waterhouse R.M."/>
            <person name="Zwick A."/>
            <person name="Pang H."/>
        </authorList>
    </citation>
    <scope>NUCLEOTIDE SEQUENCE [LARGE SCALE GENOMIC DNA]</scope>
    <source>
        <strain evidence="1">SYSU2018</strain>
    </source>
</reference>
<gene>
    <name evidence="1" type="ORF">HHI36_024188</name>
</gene>
<dbReference type="AlphaFoldDB" id="A0ABD2P388"/>
<evidence type="ECO:0000313" key="1">
    <source>
        <dbReference type="EMBL" id="KAL3285451.1"/>
    </source>
</evidence>
<comment type="caution">
    <text evidence="1">The sequence shown here is derived from an EMBL/GenBank/DDBJ whole genome shotgun (WGS) entry which is preliminary data.</text>
</comment>
<organism evidence="1 2">
    <name type="scientific">Cryptolaemus montrouzieri</name>
    <dbReference type="NCBI Taxonomy" id="559131"/>
    <lineage>
        <taxon>Eukaryota</taxon>
        <taxon>Metazoa</taxon>
        <taxon>Ecdysozoa</taxon>
        <taxon>Arthropoda</taxon>
        <taxon>Hexapoda</taxon>
        <taxon>Insecta</taxon>
        <taxon>Pterygota</taxon>
        <taxon>Neoptera</taxon>
        <taxon>Endopterygota</taxon>
        <taxon>Coleoptera</taxon>
        <taxon>Polyphaga</taxon>
        <taxon>Cucujiformia</taxon>
        <taxon>Coccinelloidea</taxon>
        <taxon>Coccinellidae</taxon>
        <taxon>Scymninae</taxon>
        <taxon>Scymnini</taxon>
        <taxon>Cryptolaemus</taxon>
    </lineage>
</organism>
<name>A0ABD2P388_9CUCU</name>
<feature type="non-terminal residue" evidence="1">
    <location>
        <position position="62"/>
    </location>
</feature>
<accession>A0ABD2P388</accession>
<dbReference type="EMBL" id="JABFTP020000173">
    <property type="protein sequence ID" value="KAL3285451.1"/>
    <property type="molecule type" value="Genomic_DNA"/>
</dbReference>